<dbReference type="AlphaFoldDB" id="A0A380SZ10"/>
<reference evidence="3" key="1">
    <citation type="submission" date="2018-07" db="EMBL/GenBank/DDBJ databases">
        <authorList>
            <person name="Blom J."/>
        </authorList>
    </citation>
    <scope>NUCLEOTIDE SEQUENCE [LARGE SCALE GENOMIC DNA]</scope>
    <source>
        <strain evidence="3">CCOS 864</strain>
    </source>
</reference>
<evidence type="ECO:0000313" key="3">
    <source>
        <dbReference type="Proteomes" id="UP000255177"/>
    </source>
</evidence>
<organism evidence="2 3">
    <name type="scientific">Pseudomonas wadenswilerensis</name>
    <dbReference type="NCBI Taxonomy" id="1785161"/>
    <lineage>
        <taxon>Bacteria</taxon>
        <taxon>Pseudomonadati</taxon>
        <taxon>Pseudomonadota</taxon>
        <taxon>Gammaproteobacteria</taxon>
        <taxon>Pseudomonadales</taxon>
        <taxon>Pseudomonadaceae</taxon>
        <taxon>Pseudomonas</taxon>
    </lineage>
</organism>
<feature type="coiled-coil region" evidence="1">
    <location>
        <begin position="77"/>
        <end position="125"/>
    </location>
</feature>
<dbReference type="EMBL" id="UIDD01000006">
    <property type="protein sequence ID" value="SUQ62501.1"/>
    <property type="molecule type" value="Genomic_DNA"/>
</dbReference>
<dbReference type="RefSeq" id="WP_115086129.1">
    <property type="nucleotide sequence ID" value="NZ_CBCSFG010000029.1"/>
</dbReference>
<accession>A0A380SZ10</accession>
<protein>
    <submittedName>
        <fullName evidence="2">Uncharacterized protein</fullName>
    </submittedName>
</protein>
<dbReference type="Proteomes" id="UP000255177">
    <property type="component" value="Unassembled WGS sequence"/>
</dbReference>
<keyword evidence="3" id="KW-1185">Reference proteome</keyword>
<evidence type="ECO:0000313" key="2">
    <source>
        <dbReference type="EMBL" id="SUQ62501.1"/>
    </source>
</evidence>
<keyword evidence="1" id="KW-0175">Coiled coil</keyword>
<proteinExistence type="predicted"/>
<evidence type="ECO:0000256" key="1">
    <source>
        <dbReference type="SAM" id="Coils"/>
    </source>
</evidence>
<gene>
    <name evidence="2" type="ORF">CCOS864_01945</name>
</gene>
<name>A0A380SZ10_9PSED</name>
<sequence length="135" mass="15118">MSALENYRAALCRLIENKPQIVPKGSAINKDTVALEAGRKRGSIKNSRVSNASLIAEIEAAAVVQQAQSKPTSAQEVKKQKSLKKAAQERLDNIRDDYNIALMKIVSLAHENHALQQEIKHLKKELQRRNVIKIR</sequence>